<sequence>MNCHGNHNNNQNKKHKGHMSHMLIMALCCGAPLILLLVVSFLINNGGAAIARPLAAIAPFICPVMMVFMIPMMLKGHKNNNAQKTVCQADARTEENTLTE</sequence>
<feature type="transmembrane region" description="Helical" evidence="1">
    <location>
        <begin position="55"/>
        <end position="74"/>
    </location>
</feature>
<gene>
    <name evidence="2" type="ORF">CLHUN_35920</name>
</gene>
<evidence type="ECO:0008006" key="4">
    <source>
        <dbReference type="Google" id="ProtNLM"/>
    </source>
</evidence>
<dbReference type="Proteomes" id="UP000191554">
    <property type="component" value="Unassembled WGS sequence"/>
</dbReference>
<dbReference type="RefSeq" id="WP_080066004.1">
    <property type="nucleotide sequence ID" value="NZ_MZGX01000028.1"/>
</dbReference>
<dbReference type="OrthoDB" id="2989509at2"/>
<feature type="transmembrane region" description="Helical" evidence="1">
    <location>
        <begin position="21"/>
        <end position="43"/>
    </location>
</feature>
<proteinExistence type="predicted"/>
<keyword evidence="1" id="KW-0472">Membrane</keyword>
<accession>A0A1V4SGR8</accession>
<name>A0A1V4SGR8_RUMHU</name>
<organism evidence="2 3">
    <name type="scientific">Ruminiclostridium hungatei</name>
    <name type="common">Clostridium hungatei</name>
    <dbReference type="NCBI Taxonomy" id="48256"/>
    <lineage>
        <taxon>Bacteria</taxon>
        <taxon>Bacillati</taxon>
        <taxon>Bacillota</taxon>
        <taxon>Clostridia</taxon>
        <taxon>Eubacteriales</taxon>
        <taxon>Oscillospiraceae</taxon>
        <taxon>Ruminiclostridium</taxon>
    </lineage>
</organism>
<evidence type="ECO:0000313" key="3">
    <source>
        <dbReference type="Proteomes" id="UP000191554"/>
    </source>
</evidence>
<keyword evidence="1" id="KW-1133">Transmembrane helix</keyword>
<dbReference type="AlphaFoldDB" id="A0A1V4SGR8"/>
<evidence type="ECO:0000313" key="2">
    <source>
        <dbReference type="EMBL" id="OPX42467.1"/>
    </source>
</evidence>
<comment type="caution">
    <text evidence="2">The sequence shown here is derived from an EMBL/GenBank/DDBJ whole genome shotgun (WGS) entry which is preliminary data.</text>
</comment>
<reference evidence="2 3" key="1">
    <citation type="submission" date="2017-03" db="EMBL/GenBank/DDBJ databases">
        <title>Genome sequence of Clostridium hungatei DSM 14427.</title>
        <authorList>
            <person name="Poehlein A."/>
            <person name="Daniel R."/>
        </authorList>
    </citation>
    <scope>NUCLEOTIDE SEQUENCE [LARGE SCALE GENOMIC DNA]</scope>
    <source>
        <strain evidence="2 3">DSM 14427</strain>
    </source>
</reference>
<keyword evidence="3" id="KW-1185">Reference proteome</keyword>
<protein>
    <recommendedName>
        <fullName evidence="4">DUF2933 domain-containing protein</fullName>
    </recommendedName>
</protein>
<dbReference type="EMBL" id="MZGX01000028">
    <property type="protein sequence ID" value="OPX42467.1"/>
    <property type="molecule type" value="Genomic_DNA"/>
</dbReference>
<keyword evidence="1" id="KW-0812">Transmembrane</keyword>
<evidence type="ECO:0000256" key="1">
    <source>
        <dbReference type="SAM" id="Phobius"/>
    </source>
</evidence>